<name>A0A1G7S6V6_CHIFI</name>
<dbReference type="Gene3D" id="2.60.40.10">
    <property type="entry name" value="Immunoglobulins"/>
    <property type="match status" value="1"/>
</dbReference>
<keyword evidence="9" id="KW-0805">Transcription regulation</keyword>
<dbReference type="Pfam" id="PF07495">
    <property type="entry name" value="Y_Y_Y"/>
    <property type="match status" value="1"/>
</dbReference>
<keyword evidence="3 12" id="KW-0597">Phosphoprotein</keyword>
<dbReference type="Pfam" id="PF00072">
    <property type="entry name" value="Response_reg"/>
    <property type="match status" value="1"/>
</dbReference>
<evidence type="ECO:0000256" key="1">
    <source>
        <dbReference type="ARBA" id="ARBA00000085"/>
    </source>
</evidence>
<protein>
    <recommendedName>
        <fullName evidence="2">histidine kinase</fullName>
        <ecNumber evidence="2">2.7.13.3</ecNumber>
    </recommendedName>
</protein>
<evidence type="ECO:0000256" key="9">
    <source>
        <dbReference type="ARBA" id="ARBA00023015"/>
    </source>
</evidence>
<keyword evidence="6 17" id="KW-0418">Kinase</keyword>
<dbReference type="Gene3D" id="1.10.10.60">
    <property type="entry name" value="Homeodomain-like"/>
    <property type="match status" value="1"/>
</dbReference>
<feature type="modified residue" description="4-aspartylphosphate" evidence="12">
    <location>
        <position position="1142"/>
    </location>
</feature>
<dbReference type="SUPFAM" id="SSF46689">
    <property type="entry name" value="Homeodomain-like"/>
    <property type="match status" value="1"/>
</dbReference>
<evidence type="ECO:0000313" key="18">
    <source>
        <dbReference type="Proteomes" id="UP000199045"/>
    </source>
</evidence>
<evidence type="ECO:0000259" key="16">
    <source>
        <dbReference type="PROSITE" id="PS50110"/>
    </source>
</evidence>
<dbReference type="InterPro" id="IPR013783">
    <property type="entry name" value="Ig-like_fold"/>
</dbReference>
<evidence type="ECO:0000256" key="3">
    <source>
        <dbReference type="ARBA" id="ARBA00022553"/>
    </source>
</evidence>
<dbReference type="RefSeq" id="WP_176842306.1">
    <property type="nucleotide sequence ID" value="NZ_FNBN01000003.1"/>
</dbReference>
<dbReference type="PROSITE" id="PS01124">
    <property type="entry name" value="HTH_ARAC_FAMILY_2"/>
    <property type="match status" value="1"/>
</dbReference>
<dbReference type="SMART" id="SM00448">
    <property type="entry name" value="REC"/>
    <property type="match status" value="1"/>
</dbReference>
<dbReference type="Gene3D" id="2.130.10.10">
    <property type="entry name" value="YVTN repeat-like/Quinoprotein amine dehydrogenase"/>
    <property type="match status" value="2"/>
</dbReference>
<evidence type="ECO:0000256" key="10">
    <source>
        <dbReference type="ARBA" id="ARBA00023125"/>
    </source>
</evidence>
<dbReference type="SUPFAM" id="SSF52172">
    <property type="entry name" value="CheY-like"/>
    <property type="match status" value="1"/>
</dbReference>
<dbReference type="SUPFAM" id="SSF55874">
    <property type="entry name" value="ATPase domain of HSP90 chaperone/DNA topoisomerase II/histidine kinase"/>
    <property type="match status" value="1"/>
</dbReference>
<accession>A0A1G7S6V6</accession>
<evidence type="ECO:0000256" key="11">
    <source>
        <dbReference type="ARBA" id="ARBA00023163"/>
    </source>
</evidence>
<dbReference type="SUPFAM" id="SSF63829">
    <property type="entry name" value="Calcium-dependent phosphotriesterase"/>
    <property type="match status" value="1"/>
</dbReference>
<dbReference type="SMART" id="SM00388">
    <property type="entry name" value="HisKA"/>
    <property type="match status" value="1"/>
</dbReference>
<dbReference type="STRING" id="104663.SAMN04488121_103759"/>
<dbReference type="InterPro" id="IPR009057">
    <property type="entry name" value="Homeodomain-like_sf"/>
</dbReference>
<keyword evidence="4" id="KW-0808">Transferase</keyword>
<evidence type="ECO:0000256" key="4">
    <source>
        <dbReference type="ARBA" id="ARBA00022679"/>
    </source>
</evidence>
<feature type="chain" id="PRO_5011764100" description="histidine kinase" evidence="13">
    <location>
        <begin position="24"/>
        <end position="1357"/>
    </location>
</feature>
<dbReference type="InterPro" id="IPR004358">
    <property type="entry name" value="Sig_transdc_His_kin-like_C"/>
</dbReference>
<keyword evidence="5" id="KW-0547">Nucleotide-binding</keyword>
<evidence type="ECO:0000256" key="6">
    <source>
        <dbReference type="ARBA" id="ARBA00022777"/>
    </source>
</evidence>
<dbReference type="InterPro" id="IPR011110">
    <property type="entry name" value="Reg_prop"/>
</dbReference>
<dbReference type="EC" id="2.7.13.3" evidence="2"/>
<dbReference type="InterPro" id="IPR018060">
    <property type="entry name" value="HTH_AraC"/>
</dbReference>
<evidence type="ECO:0000259" key="15">
    <source>
        <dbReference type="PROSITE" id="PS50109"/>
    </source>
</evidence>
<dbReference type="PROSITE" id="PS50110">
    <property type="entry name" value="RESPONSE_REGULATORY"/>
    <property type="match status" value="1"/>
</dbReference>
<proteinExistence type="predicted"/>
<feature type="domain" description="Histidine kinase" evidence="15">
    <location>
        <begin position="835"/>
        <end position="1049"/>
    </location>
</feature>
<dbReference type="InterPro" id="IPR018062">
    <property type="entry name" value="HTH_AraC-typ_CS"/>
</dbReference>
<comment type="catalytic activity">
    <reaction evidence="1">
        <text>ATP + protein L-histidine = ADP + protein N-phospho-L-histidine.</text>
        <dbReference type="EC" id="2.7.13.3"/>
    </reaction>
</comment>
<keyword evidence="11" id="KW-0804">Transcription</keyword>
<dbReference type="GO" id="GO:0005524">
    <property type="term" value="F:ATP binding"/>
    <property type="evidence" value="ECO:0007669"/>
    <property type="project" value="UniProtKB-KW"/>
</dbReference>
<gene>
    <name evidence="17" type="ORF">SAMN04488121_103759</name>
</gene>
<dbReference type="Pfam" id="PF12833">
    <property type="entry name" value="HTH_18"/>
    <property type="match status" value="1"/>
</dbReference>
<evidence type="ECO:0000256" key="12">
    <source>
        <dbReference type="PROSITE-ProRule" id="PRU00169"/>
    </source>
</evidence>
<dbReference type="Proteomes" id="UP000199045">
    <property type="component" value="Unassembled WGS sequence"/>
</dbReference>
<sequence>MKKLLYTGLYILYLSFCTGIVHAAPNPPIIHLGIEQGLSNNTVRCIMQDHYGFMWFGTYDGLNRYDGQGFKVFRSKLSDSNSLVNNIITAIIEDSHHYLWIGTRQGLSRYNPLLGNFTSIAYGRPAQKIATVIRSVGADKDNNIFIGTEGLGMLLCAQGATVASAVPLVLDGKPTGKYGVHSILTDGKNRIWALVQNKGLALYDTASRKLRLVNTELPAAACFATDGKDIWIGSGDAVYAYDIASGKVAKVFEGVAQSPEPGMVLALMLTKDRQLWISTETGSIYTWNRLSGQVNYIRSGEGRDELTGGAIHTMYEDKAAGKWIGTLRGGINIIGLQKSRFLTIRREPGNSNTLSGNVISSFYETLDSILWIGTDGNGLNRWNRHTNTFTTYMHNPGNPHSLADNFITCLAGDDRQHVWVATYTKGIQQFDIRTQQFKHYACMNPNTGAENRVVFVLYTDSKGGLWATTLRSTGIYGALYRYNPAKDAFEMFDDTLSDLFALQEDSQGNFWGGNLTQLVKIDRAGHRHQFYPIGHTIRAIREEGKQYLWVGTEGGGLFLFDKVKGAVIARYTTDNGLCNDAILNLLDDHHGNLWASTYNGLSKFNMATRTFINYYQGDGLQSNQFFYNAAQMLRSGEMAFGGIKGLSLFYPGQIQSDHRQLNLVLTDISVNNSPLEKNAKFIEDVTDDAVQSIEVPYNEAVFSFSFTALEYASPRRISYAYYMEGWDKGWNNAGNTRSATYTHLNEGTYTFRVRCTNAEGIGNPQEIALSITVLPPWYRSWWAYLLYTALLSGGVYMYFLYKMRQNRLKYEIRLAHINAQKEKDLHEKKLSFFTHISHEFRTPLTLIINPIREMLSRVEEDDGREELNTVHRNARRLLSLIDQLLLFRKADSEADTLKVVQLDFAHLCKEVYLCFIQQARLKKIDYRFDCPDTPMEMYMDREKIEIVLFNLVSNAIKFTPPGGTVTFTVQEKDDSVQVEVTDTGCGIPPEVGDRLFHKFYQVKTGQTSGGFGIGLFLVKYFIDRHAGMVAYESKVGEGTCFRTVLLKGKTHFGSETIFTDIPEESIFLREELAEESVPEKKETSLATLVTERQSILIIDDDEELRKYVALLFADSFTVLEASNGEDGLQLAVDSLPDVIISDITMQGMSGLEVCEAIKGNAALSHIPVILLTATTASDIQLRGIESGADDYITKPFEKDLLKARVLGILRKRNTLQQYFYNEITLKRNDLKVSVEYKEFLDRCIKIVEAHIDDDNFSIRTLAREVGMSHSGLYKKVKSVSGQSINGFIRFIRLRKAAEAMISTEHNIGEIASMVGFNNIKYFRQHFNELFGMKPSEYIKKYRRPFHNTHHVNIKGGK</sequence>
<evidence type="ECO:0000256" key="5">
    <source>
        <dbReference type="ARBA" id="ARBA00022741"/>
    </source>
</evidence>
<dbReference type="CDD" id="cd00075">
    <property type="entry name" value="HATPase"/>
    <property type="match status" value="1"/>
</dbReference>
<dbReference type="SMART" id="SM00342">
    <property type="entry name" value="HTH_ARAC"/>
    <property type="match status" value="1"/>
</dbReference>
<dbReference type="InterPro" id="IPR036116">
    <property type="entry name" value="FN3_sf"/>
</dbReference>
<keyword evidence="8" id="KW-0902">Two-component regulatory system</keyword>
<dbReference type="GO" id="GO:0003700">
    <property type="term" value="F:DNA-binding transcription factor activity"/>
    <property type="evidence" value="ECO:0007669"/>
    <property type="project" value="InterPro"/>
</dbReference>
<dbReference type="SUPFAM" id="SSF49265">
    <property type="entry name" value="Fibronectin type III"/>
    <property type="match status" value="1"/>
</dbReference>
<keyword evidence="7" id="KW-0067">ATP-binding</keyword>
<dbReference type="CDD" id="cd00082">
    <property type="entry name" value="HisKA"/>
    <property type="match status" value="1"/>
</dbReference>
<dbReference type="PRINTS" id="PR00344">
    <property type="entry name" value="BCTRLSENSOR"/>
</dbReference>
<dbReference type="EMBL" id="FNBN01000003">
    <property type="protein sequence ID" value="SDG18713.1"/>
    <property type="molecule type" value="Genomic_DNA"/>
</dbReference>
<dbReference type="PROSITE" id="PS50109">
    <property type="entry name" value="HIS_KIN"/>
    <property type="match status" value="1"/>
</dbReference>
<dbReference type="Pfam" id="PF00512">
    <property type="entry name" value="HisKA"/>
    <property type="match status" value="1"/>
</dbReference>
<dbReference type="PROSITE" id="PS00041">
    <property type="entry name" value="HTH_ARAC_FAMILY_1"/>
    <property type="match status" value="1"/>
</dbReference>
<dbReference type="Gene3D" id="1.10.287.130">
    <property type="match status" value="1"/>
</dbReference>
<dbReference type="SUPFAM" id="SSF47384">
    <property type="entry name" value="Homodimeric domain of signal transducing histidine kinase"/>
    <property type="match status" value="1"/>
</dbReference>
<dbReference type="CDD" id="cd00146">
    <property type="entry name" value="PKD"/>
    <property type="match status" value="1"/>
</dbReference>
<dbReference type="SMART" id="SM00387">
    <property type="entry name" value="HATPase_c"/>
    <property type="match status" value="1"/>
</dbReference>
<feature type="domain" description="HTH araC/xylS-type" evidence="14">
    <location>
        <begin position="1241"/>
        <end position="1340"/>
    </location>
</feature>
<dbReference type="GO" id="GO:0043565">
    <property type="term" value="F:sequence-specific DNA binding"/>
    <property type="evidence" value="ECO:0007669"/>
    <property type="project" value="InterPro"/>
</dbReference>
<dbReference type="Pfam" id="PF07494">
    <property type="entry name" value="Reg_prop"/>
    <property type="match status" value="2"/>
</dbReference>
<dbReference type="InterPro" id="IPR003661">
    <property type="entry name" value="HisK_dim/P_dom"/>
</dbReference>
<evidence type="ECO:0000259" key="14">
    <source>
        <dbReference type="PROSITE" id="PS01124"/>
    </source>
</evidence>
<dbReference type="GO" id="GO:0000155">
    <property type="term" value="F:phosphorelay sensor kinase activity"/>
    <property type="evidence" value="ECO:0007669"/>
    <property type="project" value="InterPro"/>
</dbReference>
<feature type="signal peptide" evidence="13">
    <location>
        <begin position="1"/>
        <end position="23"/>
    </location>
</feature>
<evidence type="ECO:0000256" key="8">
    <source>
        <dbReference type="ARBA" id="ARBA00023012"/>
    </source>
</evidence>
<dbReference type="InterPro" id="IPR036097">
    <property type="entry name" value="HisK_dim/P_sf"/>
</dbReference>
<organism evidence="17 18">
    <name type="scientific">Chitinophaga filiformis</name>
    <name type="common">Myxococcus filiformis</name>
    <name type="synonym">Flexibacter filiformis</name>
    <dbReference type="NCBI Taxonomy" id="104663"/>
    <lineage>
        <taxon>Bacteria</taxon>
        <taxon>Pseudomonadati</taxon>
        <taxon>Bacteroidota</taxon>
        <taxon>Chitinophagia</taxon>
        <taxon>Chitinophagales</taxon>
        <taxon>Chitinophagaceae</taxon>
        <taxon>Chitinophaga</taxon>
    </lineage>
</organism>
<dbReference type="InterPro" id="IPR001789">
    <property type="entry name" value="Sig_transdc_resp-reg_receiver"/>
</dbReference>
<dbReference type="InterPro" id="IPR003594">
    <property type="entry name" value="HATPase_dom"/>
</dbReference>
<dbReference type="FunFam" id="3.30.565.10:FF:000037">
    <property type="entry name" value="Hybrid sensor histidine kinase/response regulator"/>
    <property type="match status" value="1"/>
</dbReference>
<dbReference type="InterPro" id="IPR011047">
    <property type="entry name" value="Quinoprotein_ADH-like_sf"/>
</dbReference>
<evidence type="ECO:0000256" key="2">
    <source>
        <dbReference type="ARBA" id="ARBA00012438"/>
    </source>
</evidence>
<evidence type="ECO:0000313" key="17">
    <source>
        <dbReference type="EMBL" id="SDG18713.1"/>
    </source>
</evidence>
<keyword evidence="10" id="KW-0238">DNA-binding</keyword>
<dbReference type="FunFam" id="2.60.40.10:FF:000791">
    <property type="entry name" value="Two-component system sensor histidine kinase/response regulator"/>
    <property type="match status" value="1"/>
</dbReference>
<evidence type="ECO:0000256" key="7">
    <source>
        <dbReference type="ARBA" id="ARBA00022840"/>
    </source>
</evidence>
<dbReference type="InterPro" id="IPR015943">
    <property type="entry name" value="WD40/YVTN_repeat-like_dom_sf"/>
</dbReference>
<dbReference type="InterPro" id="IPR005467">
    <property type="entry name" value="His_kinase_dom"/>
</dbReference>
<dbReference type="InterPro" id="IPR036890">
    <property type="entry name" value="HATPase_C_sf"/>
</dbReference>
<keyword evidence="13" id="KW-0732">Signal</keyword>
<dbReference type="PANTHER" id="PTHR43547:SF2">
    <property type="entry name" value="HYBRID SIGNAL TRANSDUCTION HISTIDINE KINASE C"/>
    <property type="match status" value="1"/>
</dbReference>
<reference evidence="17 18" key="1">
    <citation type="submission" date="2016-10" db="EMBL/GenBank/DDBJ databases">
        <authorList>
            <person name="de Groot N.N."/>
        </authorList>
    </citation>
    <scope>NUCLEOTIDE SEQUENCE [LARGE SCALE GENOMIC DNA]</scope>
    <source>
        <strain evidence="17 18">DSM 527</strain>
    </source>
</reference>
<dbReference type="InterPro" id="IPR011006">
    <property type="entry name" value="CheY-like_superfamily"/>
</dbReference>
<dbReference type="Gene3D" id="3.40.50.2300">
    <property type="match status" value="1"/>
</dbReference>
<dbReference type="Pfam" id="PF02518">
    <property type="entry name" value="HATPase_c"/>
    <property type="match status" value="1"/>
</dbReference>
<evidence type="ECO:0000256" key="13">
    <source>
        <dbReference type="SAM" id="SignalP"/>
    </source>
</evidence>
<feature type="domain" description="Response regulatory" evidence="16">
    <location>
        <begin position="1094"/>
        <end position="1209"/>
    </location>
</feature>
<dbReference type="SUPFAM" id="SSF50998">
    <property type="entry name" value="Quinoprotein alcohol dehydrogenase-like"/>
    <property type="match status" value="1"/>
</dbReference>
<dbReference type="Gene3D" id="3.30.565.10">
    <property type="entry name" value="Histidine kinase-like ATPase, C-terminal domain"/>
    <property type="match status" value="1"/>
</dbReference>
<dbReference type="PANTHER" id="PTHR43547">
    <property type="entry name" value="TWO-COMPONENT HISTIDINE KINASE"/>
    <property type="match status" value="1"/>
</dbReference>
<dbReference type="InterPro" id="IPR011123">
    <property type="entry name" value="Y_Y_Y"/>
</dbReference>